<protein>
    <submittedName>
        <fullName evidence="1">11814_t:CDS:1</fullName>
    </submittedName>
</protein>
<sequence>LTYKLDIDEIGFEVDFRNNKVFEIDSIKLDNDERHQDQLYRELLNFILVMFIYGNSQQLLDE</sequence>
<gene>
    <name evidence="1" type="ORF">FMOSSE_LOCUS14992</name>
</gene>
<evidence type="ECO:0000313" key="2">
    <source>
        <dbReference type="Proteomes" id="UP000789375"/>
    </source>
</evidence>
<evidence type="ECO:0000313" key="1">
    <source>
        <dbReference type="EMBL" id="CAG8720989.1"/>
    </source>
</evidence>
<proteinExistence type="predicted"/>
<comment type="caution">
    <text evidence="1">The sequence shown here is derived from an EMBL/GenBank/DDBJ whole genome shotgun (WGS) entry which is preliminary data.</text>
</comment>
<keyword evidence="2" id="KW-1185">Reference proteome</keyword>
<name>A0A9N9NC19_FUNMO</name>
<feature type="non-terminal residue" evidence="1">
    <location>
        <position position="62"/>
    </location>
</feature>
<dbReference type="Proteomes" id="UP000789375">
    <property type="component" value="Unassembled WGS sequence"/>
</dbReference>
<reference evidence="1" key="1">
    <citation type="submission" date="2021-06" db="EMBL/GenBank/DDBJ databases">
        <authorList>
            <person name="Kallberg Y."/>
            <person name="Tangrot J."/>
            <person name="Rosling A."/>
        </authorList>
    </citation>
    <scope>NUCLEOTIDE SEQUENCE</scope>
    <source>
        <strain evidence="1">87-6 pot B 2015</strain>
    </source>
</reference>
<accession>A0A9N9NC19</accession>
<organism evidence="1 2">
    <name type="scientific">Funneliformis mosseae</name>
    <name type="common">Endomycorrhizal fungus</name>
    <name type="synonym">Glomus mosseae</name>
    <dbReference type="NCBI Taxonomy" id="27381"/>
    <lineage>
        <taxon>Eukaryota</taxon>
        <taxon>Fungi</taxon>
        <taxon>Fungi incertae sedis</taxon>
        <taxon>Mucoromycota</taxon>
        <taxon>Glomeromycotina</taxon>
        <taxon>Glomeromycetes</taxon>
        <taxon>Glomerales</taxon>
        <taxon>Glomeraceae</taxon>
        <taxon>Funneliformis</taxon>
    </lineage>
</organism>
<feature type="non-terminal residue" evidence="1">
    <location>
        <position position="1"/>
    </location>
</feature>
<dbReference type="EMBL" id="CAJVPP010013438">
    <property type="protein sequence ID" value="CAG8720989.1"/>
    <property type="molecule type" value="Genomic_DNA"/>
</dbReference>
<dbReference type="AlphaFoldDB" id="A0A9N9NC19"/>